<keyword evidence="2" id="KW-1185">Reference proteome</keyword>
<gene>
    <name evidence="1" type="ORF">ACOLOM_LOCUS10740</name>
</gene>
<feature type="non-terminal residue" evidence="1">
    <location>
        <position position="1"/>
    </location>
</feature>
<evidence type="ECO:0000313" key="1">
    <source>
        <dbReference type="EMBL" id="CAG8712496.1"/>
    </source>
</evidence>
<comment type="caution">
    <text evidence="1">The sequence shown here is derived from an EMBL/GenBank/DDBJ whole genome shotgun (WGS) entry which is preliminary data.</text>
</comment>
<sequence>PVLFLDPIDERYILRNLESLSNTAAEDSKINLRSSFQPFQGDPVAQAELRKKMEGLIVDNFLCQNDPEFNQ</sequence>
<protein>
    <submittedName>
        <fullName evidence="1">16445_t:CDS:1</fullName>
    </submittedName>
</protein>
<dbReference type="EMBL" id="CAJVPT010035799">
    <property type="protein sequence ID" value="CAG8712496.1"/>
    <property type="molecule type" value="Genomic_DNA"/>
</dbReference>
<evidence type="ECO:0000313" key="2">
    <source>
        <dbReference type="Proteomes" id="UP000789525"/>
    </source>
</evidence>
<feature type="non-terminal residue" evidence="1">
    <location>
        <position position="71"/>
    </location>
</feature>
<accession>A0ACA9PJK6</accession>
<proteinExistence type="predicted"/>
<dbReference type="Proteomes" id="UP000789525">
    <property type="component" value="Unassembled WGS sequence"/>
</dbReference>
<reference evidence="1" key="1">
    <citation type="submission" date="2021-06" db="EMBL/GenBank/DDBJ databases">
        <authorList>
            <person name="Kallberg Y."/>
            <person name="Tangrot J."/>
            <person name="Rosling A."/>
        </authorList>
    </citation>
    <scope>NUCLEOTIDE SEQUENCE</scope>
    <source>
        <strain evidence="1">CL356</strain>
    </source>
</reference>
<organism evidence="1 2">
    <name type="scientific">Acaulospora colombiana</name>
    <dbReference type="NCBI Taxonomy" id="27376"/>
    <lineage>
        <taxon>Eukaryota</taxon>
        <taxon>Fungi</taxon>
        <taxon>Fungi incertae sedis</taxon>
        <taxon>Mucoromycota</taxon>
        <taxon>Glomeromycotina</taxon>
        <taxon>Glomeromycetes</taxon>
        <taxon>Diversisporales</taxon>
        <taxon>Acaulosporaceae</taxon>
        <taxon>Acaulospora</taxon>
    </lineage>
</organism>
<name>A0ACA9PJK6_9GLOM</name>